<sequence length="91" mass="9803">MQATRIALLGIILDDPASVEALNALLHQYAPYIIGRMGIPYRPRQVNIISVVMDAPSDKISSLAGKVGMLPGVNIKTIYAKQSQEEPPCGN</sequence>
<accession>A0A9D1WRM0</accession>
<name>A0A9D1WRM0_9FIRM</name>
<gene>
    <name evidence="1" type="ORF">H9736_05035</name>
</gene>
<comment type="caution">
    <text evidence="1">The sequence shown here is derived from an EMBL/GenBank/DDBJ whole genome shotgun (WGS) entry which is preliminary data.</text>
</comment>
<dbReference type="InterPro" id="IPR027271">
    <property type="entry name" value="Acetolactate_synth/TF_NikR_C"/>
</dbReference>
<dbReference type="SUPFAM" id="SSF55021">
    <property type="entry name" value="ACT-like"/>
    <property type="match status" value="1"/>
</dbReference>
<proteinExistence type="predicted"/>
<reference evidence="1" key="1">
    <citation type="journal article" date="2021" name="PeerJ">
        <title>Extensive microbial diversity within the chicken gut microbiome revealed by metagenomics and culture.</title>
        <authorList>
            <person name="Gilroy R."/>
            <person name="Ravi A."/>
            <person name="Getino M."/>
            <person name="Pursley I."/>
            <person name="Horton D.L."/>
            <person name="Alikhan N.F."/>
            <person name="Baker D."/>
            <person name="Gharbi K."/>
            <person name="Hall N."/>
            <person name="Watson M."/>
            <person name="Adriaenssens E.M."/>
            <person name="Foster-Nyarko E."/>
            <person name="Jarju S."/>
            <person name="Secka A."/>
            <person name="Antonio M."/>
            <person name="Oren A."/>
            <person name="Chaudhuri R.R."/>
            <person name="La Ragione R."/>
            <person name="Hildebrand F."/>
            <person name="Pallen M.J."/>
        </authorList>
    </citation>
    <scope>NUCLEOTIDE SEQUENCE</scope>
    <source>
        <strain evidence="1">CHK188-5543</strain>
    </source>
</reference>
<dbReference type="EMBL" id="DXES01000114">
    <property type="protein sequence ID" value="HIX65596.1"/>
    <property type="molecule type" value="Genomic_DNA"/>
</dbReference>
<dbReference type="Proteomes" id="UP000886800">
    <property type="component" value="Unassembled WGS sequence"/>
</dbReference>
<dbReference type="Pfam" id="PF21699">
    <property type="entry name" value="TM1266-like"/>
    <property type="match status" value="1"/>
</dbReference>
<dbReference type="Gene3D" id="3.30.70.1150">
    <property type="entry name" value="ACT-like. Chain A, domain 2"/>
    <property type="match status" value="1"/>
</dbReference>
<dbReference type="AlphaFoldDB" id="A0A9D1WRM0"/>
<dbReference type="InterPro" id="IPR023860">
    <property type="entry name" value="FeFe-hyd_TM1266"/>
</dbReference>
<dbReference type="InterPro" id="IPR045865">
    <property type="entry name" value="ACT-like_dom_sf"/>
</dbReference>
<evidence type="ECO:0000313" key="1">
    <source>
        <dbReference type="EMBL" id="HIX65596.1"/>
    </source>
</evidence>
<reference evidence="1" key="2">
    <citation type="submission" date="2021-04" db="EMBL/GenBank/DDBJ databases">
        <authorList>
            <person name="Gilroy R."/>
        </authorList>
    </citation>
    <scope>NUCLEOTIDE SEQUENCE</scope>
    <source>
        <strain evidence="1">CHK188-5543</strain>
    </source>
</reference>
<organism evidence="1 2">
    <name type="scientific">Candidatus Anaerotruncus excrementipullorum</name>
    <dbReference type="NCBI Taxonomy" id="2838465"/>
    <lineage>
        <taxon>Bacteria</taxon>
        <taxon>Bacillati</taxon>
        <taxon>Bacillota</taxon>
        <taxon>Clostridia</taxon>
        <taxon>Eubacteriales</taxon>
        <taxon>Oscillospiraceae</taxon>
        <taxon>Anaerotruncus</taxon>
    </lineage>
</organism>
<protein>
    <submittedName>
        <fullName evidence="1">Iron-only hydrogenase system regulator</fullName>
    </submittedName>
</protein>
<dbReference type="NCBIfam" id="TIGR03959">
    <property type="entry name" value="hyd_TM1266"/>
    <property type="match status" value="1"/>
</dbReference>
<evidence type="ECO:0000313" key="2">
    <source>
        <dbReference type="Proteomes" id="UP000886800"/>
    </source>
</evidence>